<dbReference type="InterPro" id="IPR001100">
    <property type="entry name" value="Pyr_nuc-diS_OxRdtase"/>
</dbReference>
<dbReference type="InterPro" id="IPR023753">
    <property type="entry name" value="FAD/NAD-binding_dom"/>
</dbReference>
<feature type="domain" description="FAD/NAD(P)-binding" evidence="6">
    <location>
        <begin position="5"/>
        <end position="301"/>
    </location>
</feature>
<dbReference type="PANTHER" id="PTHR43014:SF2">
    <property type="entry name" value="MERCURIC REDUCTASE"/>
    <property type="match status" value="1"/>
</dbReference>
<dbReference type="PIRSF" id="PIRSF000350">
    <property type="entry name" value="Mercury_reductase_MerA"/>
    <property type="match status" value="1"/>
</dbReference>
<evidence type="ECO:0000256" key="1">
    <source>
        <dbReference type="ARBA" id="ARBA00001974"/>
    </source>
</evidence>
<dbReference type="InterPro" id="IPR036188">
    <property type="entry name" value="FAD/NAD-bd_sf"/>
</dbReference>
<accession>A0ABV4CBC5</accession>
<dbReference type="PRINTS" id="PR00411">
    <property type="entry name" value="PNDRDTASEI"/>
</dbReference>
<sequence>MTDSDVIVMGGGAAGLAAATTARRAGLGVVLVSDGDPGGDCTFTGCVPSKTLLHAAARGMPFGEALARVRHTVARVAATENDDVLRQQGINVVRGRARFVSARTVSVDDRRMTARQIVVATGARPAVPPIPGLGRVPLLTTETVFDLAEAPGSLAILGGGAVGCELAQAFARLGVEVTLIETQPRVLPALDPEASAALSEALTEDGIRLRTGTAARAARMDGRQVLLDLDDGETVRADRLLVATGRRPDTHDLALESVGVRTDERGFVLVDRYMATGVKGVSAAGDVTGLFPHTHGAYAMGRIAVTAGLRRTRRPAFDPSSIPMVVFTDPEVAVVGTAERDLSGTSARVAYLPMTEVDRAITSADPCGFVKLLACPRRLLGTVGGGRVLGATIVAERAGEMIHEPALAMRTGMFTGRLAQAVHAYPTWSLAIQQTAAQFVGGHGGRTARPAGQRARDR</sequence>
<feature type="domain" description="Pyridine nucleotide-disulphide oxidoreductase dimerisation" evidence="5">
    <location>
        <begin position="322"/>
        <end position="434"/>
    </location>
</feature>
<dbReference type="InterPro" id="IPR016156">
    <property type="entry name" value="FAD/NAD-linked_Rdtase_dimer_sf"/>
</dbReference>
<comment type="caution">
    <text evidence="7">The sequence shown here is derived from an EMBL/GenBank/DDBJ whole genome shotgun (WGS) entry which is preliminary data.</text>
</comment>
<dbReference type="PANTHER" id="PTHR43014">
    <property type="entry name" value="MERCURIC REDUCTASE"/>
    <property type="match status" value="1"/>
</dbReference>
<evidence type="ECO:0000313" key="8">
    <source>
        <dbReference type="Proteomes" id="UP001564626"/>
    </source>
</evidence>
<keyword evidence="4" id="KW-0274">FAD</keyword>
<comment type="similarity">
    <text evidence="2">Belongs to the class-I pyridine nucleotide-disulfide oxidoreductase family.</text>
</comment>
<evidence type="ECO:0000259" key="5">
    <source>
        <dbReference type="Pfam" id="PF02852"/>
    </source>
</evidence>
<dbReference type="SUPFAM" id="SSF51905">
    <property type="entry name" value="FAD/NAD(P)-binding domain"/>
    <property type="match status" value="1"/>
</dbReference>
<gene>
    <name evidence="7" type="ORF">AB8O55_03325</name>
</gene>
<comment type="cofactor">
    <cofactor evidence="1">
        <name>FAD</name>
        <dbReference type="ChEBI" id="CHEBI:57692"/>
    </cofactor>
</comment>
<keyword evidence="8" id="KW-1185">Reference proteome</keyword>
<reference evidence="7 8" key="1">
    <citation type="submission" date="2024-08" db="EMBL/GenBank/DDBJ databases">
        <title>Genome mining of Saccharopolyspora cebuensis PGLac3 from Nigerian medicinal plant.</title>
        <authorList>
            <person name="Ezeobiora C.E."/>
            <person name="Igbokwe N.H."/>
            <person name="Amin D.H."/>
            <person name="Mendie U.E."/>
        </authorList>
    </citation>
    <scope>NUCLEOTIDE SEQUENCE [LARGE SCALE GENOMIC DNA]</scope>
    <source>
        <strain evidence="7 8">PGLac3</strain>
    </source>
</reference>
<dbReference type="Pfam" id="PF02852">
    <property type="entry name" value="Pyr_redox_dim"/>
    <property type="match status" value="1"/>
</dbReference>
<name>A0ABV4CBC5_9PSEU</name>
<dbReference type="EMBL" id="JBGEHV010000003">
    <property type="protein sequence ID" value="MEY8038415.1"/>
    <property type="molecule type" value="Genomic_DNA"/>
</dbReference>
<dbReference type="PRINTS" id="PR00368">
    <property type="entry name" value="FADPNR"/>
</dbReference>
<organism evidence="7 8">
    <name type="scientific">Saccharopolyspora cebuensis</name>
    <dbReference type="NCBI Taxonomy" id="418759"/>
    <lineage>
        <taxon>Bacteria</taxon>
        <taxon>Bacillati</taxon>
        <taxon>Actinomycetota</taxon>
        <taxon>Actinomycetes</taxon>
        <taxon>Pseudonocardiales</taxon>
        <taxon>Pseudonocardiaceae</taxon>
        <taxon>Saccharopolyspora</taxon>
    </lineage>
</organism>
<dbReference type="Pfam" id="PF07992">
    <property type="entry name" value="Pyr_redox_2"/>
    <property type="match status" value="1"/>
</dbReference>
<evidence type="ECO:0000259" key="6">
    <source>
        <dbReference type="Pfam" id="PF07992"/>
    </source>
</evidence>
<protein>
    <submittedName>
        <fullName evidence="7">NAD(P)/FAD-dependent oxidoreductase</fullName>
        <ecNumber evidence="7">1.-.-.-</ecNumber>
    </submittedName>
</protein>
<dbReference type="Proteomes" id="UP001564626">
    <property type="component" value="Unassembled WGS sequence"/>
</dbReference>
<dbReference type="EC" id="1.-.-.-" evidence="7"/>
<dbReference type="SUPFAM" id="SSF55424">
    <property type="entry name" value="FAD/NAD-linked reductases, dimerisation (C-terminal) domain"/>
    <property type="match status" value="1"/>
</dbReference>
<dbReference type="Gene3D" id="3.30.390.30">
    <property type="match status" value="1"/>
</dbReference>
<dbReference type="Gene3D" id="3.50.50.60">
    <property type="entry name" value="FAD/NAD(P)-binding domain"/>
    <property type="match status" value="2"/>
</dbReference>
<evidence type="ECO:0000313" key="7">
    <source>
        <dbReference type="EMBL" id="MEY8038415.1"/>
    </source>
</evidence>
<dbReference type="RefSeq" id="WP_186361369.1">
    <property type="nucleotide sequence ID" value="NZ_BAABII010000029.1"/>
</dbReference>
<dbReference type="GO" id="GO:0016491">
    <property type="term" value="F:oxidoreductase activity"/>
    <property type="evidence" value="ECO:0007669"/>
    <property type="project" value="UniProtKB-KW"/>
</dbReference>
<evidence type="ECO:0000256" key="2">
    <source>
        <dbReference type="ARBA" id="ARBA00007532"/>
    </source>
</evidence>
<proteinExistence type="inferred from homology"/>
<dbReference type="InterPro" id="IPR004099">
    <property type="entry name" value="Pyr_nucl-diS_OxRdtase_dimer"/>
</dbReference>
<evidence type="ECO:0000256" key="4">
    <source>
        <dbReference type="ARBA" id="ARBA00022827"/>
    </source>
</evidence>
<keyword evidence="3" id="KW-0285">Flavoprotein</keyword>
<evidence type="ECO:0000256" key="3">
    <source>
        <dbReference type="ARBA" id="ARBA00022630"/>
    </source>
</evidence>
<keyword evidence="7" id="KW-0560">Oxidoreductase</keyword>